<dbReference type="InterPro" id="IPR051062">
    <property type="entry name" value="Topoisomerase_IB"/>
</dbReference>
<keyword evidence="13" id="KW-1185">Reference proteome</keyword>
<dbReference type="Gene3D" id="1.10.10.41">
    <property type="entry name" value="Yeast DNA topoisomerase - domain 1"/>
    <property type="match status" value="1"/>
</dbReference>
<dbReference type="InterPro" id="IPR014711">
    <property type="entry name" value="TopoI_cat_a-hlx-sub_euk"/>
</dbReference>
<dbReference type="InterPro" id="IPR013030">
    <property type="entry name" value="DNA_topo_DNA_db_N_dom2"/>
</dbReference>
<dbReference type="Gene3D" id="3.90.15.10">
    <property type="entry name" value="Topoisomerase I, Chain A, domain 3"/>
    <property type="match status" value="1"/>
</dbReference>
<comment type="similarity">
    <text evidence="2">Belongs to the type IB topoisomerase family.</text>
</comment>
<dbReference type="GO" id="GO:0006260">
    <property type="term" value="P:DNA replication"/>
    <property type="evidence" value="ECO:0007669"/>
    <property type="project" value="TreeGrafter"/>
</dbReference>
<name>A0AA38LZX5_9CUCU</name>
<evidence type="ECO:0000256" key="4">
    <source>
        <dbReference type="ARBA" id="ARBA00019632"/>
    </source>
</evidence>
<evidence type="ECO:0000259" key="11">
    <source>
        <dbReference type="SMART" id="SM00435"/>
    </source>
</evidence>
<dbReference type="Gene3D" id="2.170.11.10">
    <property type="entry name" value="DNA Topoisomerase I, domain 2"/>
    <property type="match status" value="1"/>
</dbReference>
<dbReference type="GO" id="GO:0003677">
    <property type="term" value="F:DNA binding"/>
    <property type="evidence" value="ECO:0007669"/>
    <property type="project" value="UniProtKB-UniRule"/>
</dbReference>
<evidence type="ECO:0000256" key="2">
    <source>
        <dbReference type="ARBA" id="ARBA00006645"/>
    </source>
</evidence>
<comment type="caution">
    <text evidence="12">The sequence shown here is derived from an EMBL/GenBank/DDBJ whole genome shotgun (WGS) entry which is preliminary data.</text>
</comment>
<evidence type="ECO:0000256" key="3">
    <source>
        <dbReference type="ARBA" id="ARBA00012891"/>
    </source>
</evidence>
<dbReference type="InterPro" id="IPR013034">
    <property type="entry name" value="DNA_topo_DNA_db_N_dom1"/>
</dbReference>
<dbReference type="InterPro" id="IPR036202">
    <property type="entry name" value="TopoI_DNA-bd_euk_N_sf"/>
</dbReference>
<evidence type="ECO:0000256" key="6">
    <source>
        <dbReference type="ARBA" id="ARBA00023125"/>
    </source>
</evidence>
<dbReference type="SUPFAM" id="SSF56741">
    <property type="entry name" value="Eukaryotic DNA topoisomerase I, N-terminal DNA-binding fragment"/>
    <property type="match status" value="1"/>
</dbReference>
<dbReference type="GO" id="GO:0003917">
    <property type="term" value="F:DNA topoisomerase type I (single strand cut, ATP-independent) activity"/>
    <property type="evidence" value="ECO:0007669"/>
    <property type="project" value="UniProtKB-EC"/>
</dbReference>
<evidence type="ECO:0000313" key="12">
    <source>
        <dbReference type="EMBL" id="KAJ3628678.1"/>
    </source>
</evidence>
<dbReference type="InterPro" id="IPR001631">
    <property type="entry name" value="TopoI"/>
</dbReference>
<evidence type="ECO:0000256" key="5">
    <source>
        <dbReference type="ARBA" id="ARBA00023029"/>
    </source>
</evidence>
<dbReference type="InterPro" id="IPR011010">
    <property type="entry name" value="DNA_brk_join_enz"/>
</dbReference>
<dbReference type="PROSITE" id="PS52038">
    <property type="entry name" value="TOPO_IB_2"/>
    <property type="match status" value="1"/>
</dbReference>
<dbReference type="InterPro" id="IPR008336">
    <property type="entry name" value="TopoI_DNA-bd_euk"/>
</dbReference>
<organism evidence="12 13">
    <name type="scientific">Zophobas morio</name>
    <dbReference type="NCBI Taxonomy" id="2755281"/>
    <lineage>
        <taxon>Eukaryota</taxon>
        <taxon>Metazoa</taxon>
        <taxon>Ecdysozoa</taxon>
        <taxon>Arthropoda</taxon>
        <taxon>Hexapoda</taxon>
        <taxon>Insecta</taxon>
        <taxon>Pterygota</taxon>
        <taxon>Neoptera</taxon>
        <taxon>Endopterygota</taxon>
        <taxon>Coleoptera</taxon>
        <taxon>Polyphaga</taxon>
        <taxon>Cucujiformia</taxon>
        <taxon>Tenebrionidae</taxon>
        <taxon>Zophobas</taxon>
    </lineage>
</organism>
<dbReference type="InterPro" id="IPR013499">
    <property type="entry name" value="TopoI_euk"/>
</dbReference>
<evidence type="ECO:0000256" key="1">
    <source>
        <dbReference type="ARBA" id="ARBA00000213"/>
    </source>
</evidence>
<dbReference type="EMBL" id="JALNTZ010001132">
    <property type="protein sequence ID" value="KAJ3628678.1"/>
    <property type="molecule type" value="Genomic_DNA"/>
</dbReference>
<dbReference type="PANTHER" id="PTHR10290">
    <property type="entry name" value="DNA TOPOISOMERASE I"/>
    <property type="match status" value="1"/>
</dbReference>
<keyword evidence="6 9" id="KW-0238">DNA-binding</keyword>
<feature type="coiled-coil region" evidence="10">
    <location>
        <begin position="61"/>
        <end position="92"/>
    </location>
</feature>
<dbReference type="PRINTS" id="PR00416">
    <property type="entry name" value="EUTPISMRASEI"/>
</dbReference>
<comment type="caution">
    <text evidence="9">Lacks conserved residue(s) required for the propagation of feature annotation.</text>
</comment>
<dbReference type="GO" id="GO:0005694">
    <property type="term" value="C:chromosome"/>
    <property type="evidence" value="ECO:0007669"/>
    <property type="project" value="InterPro"/>
</dbReference>
<protein>
    <recommendedName>
        <fullName evidence="4">DNA topoisomerase 1</fullName>
        <ecNumber evidence="3">5.6.2.1</ecNumber>
    </recommendedName>
    <alternativeName>
        <fullName evidence="8">DNA topoisomerase I</fullName>
    </alternativeName>
</protein>
<comment type="catalytic activity">
    <reaction evidence="1">
        <text>ATP-independent breakage of single-stranded DNA, followed by passage and rejoining.</text>
        <dbReference type="EC" id="5.6.2.1"/>
    </reaction>
</comment>
<dbReference type="PANTHER" id="PTHR10290:SF3">
    <property type="entry name" value="DNA TOPOISOMERASE 1"/>
    <property type="match status" value="1"/>
</dbReference>
<accession>A0AA38LZX5</accession>
<sequence>SKVDLTPETEEVASFYATMITTDYSANPVFVKNFFNDWRTFMTHEEKKLIKSFKKCDFSLMVKYFEEQRELKKNLTKEEKEASKKLKEREIELHGYAIVDGYKERIGNFKIEPPGLFRGRGDHPKMGLVKRRVLAKDITINIGPGETPPQPPPGQQWKQVIHNDKVTWLAQWTENIQQNVKYVMLNANSRMKGENDLKKYDKARELKGYIDTIRKSYEIDLKDKKMEVRQRATALYFIDRLALRVGNEKLFSLLLEKEL</sequence>
<evidence type="ECO:0000256" key="10">
    <source>
        <dbReference type="SAM" id="Coils"/>
    </source>
</evidence>
<dbReference type="FunFam" id="2.170.11.10:FF:000001">
    <property type="entry name" value="DNA topoisomerase I"/>
    <property type="match status" value="1"/>
</dbReference>
<dbReference type="Pfam" id="PF01028">
    <property type="entry name" value="Topoisom_I"/>
    <property type="match status" value="1"/>
</dbReference>
<dbReference type="Proteomes" id="UP001168821">
    <property type="component" value="Unassembled WGS sequence"/>
</dbReference>
<proteinExistence type="inferred from homology"/>
<dbReference type="SMART" id="SM00435">
    <property type="entry name" value="TOPEUc"/>
    <property type="match status" value="1"/>
</dbReference>
<evidence type="ECO:0000256" key="8">
    <source>
        <dbReference type="ARBA" id="ARBA00033297"/>
    </source>
</evidence>
<evidence type="ECO:0000256" key="7">
    <source>
        <dbReference type="ARBA" id="ARBA00023235"/>
    </source>
</evidence>
<dbReference type="GO" id="GO:0007059">
    <property type="term" value="P:chromosome segregation"/>
    <property type="evidence" value="ECO:0007669"/>
    <property type="project" value="TreeGrafter"/>
</dbReference>
<feature type="domain" description="DNA topoisomerase I eukaryotic-type" evidence="11">
    <location>
        <begin position="116"/>
        <end position="258"/>
    </location>
</feature>
<dbReference type="InterPro" id="IPR013500">
    <property type="entry name" value="TopoI_cat_euk"/>
</dbReference>
<reference evidence="12" key="1">
    <citation type="journal article" date="2023" name="G3 (Bethesda)">
        <title>Whole genome assemblies of Zophobas morio and Tenebrio molitor.</title>
        <authorList>
            <person name="Kaur S."/>
            <person name="Stinson S.A."/>
            <person name="diCenzo G.C."/>
        </authorList>
    </citation>
    <scope>NUCLEOTIDE SEQUENCE</scope>
    <source>
        <strain evidence="12">QUZm001</strain>
    </source>
</reference>
<feature type="non-terminal residue" evidence="12">
    <location>
        <position position="1"/>
    </location>
</feature>
<evidence type="ECO:0000313" key="13">
    <source>
        <dbReference type="Proteomes" id="UP001168821"/>
    </source>
</evidence>
<dbReference type="Pfam" id="PF02919">
    <property type="entry name" value="Topoisom_I_N"/>
    <property type="match status" value="1"/>
</dbReference>
<evidence type="ECO:0000256" key="9">
    <source>
        <dbReference type="PROSITE-ProRule" id="PRU01382"/>
    </source>
</evidence>
<dbReference type="EC" id="5.6.2.1" evidence="3"/>
<keyword evidence="5" id="KW-0799">Topoisomerase</keyword>
<dbReference type="GO" id="GO:0005730">
    <property type="term" value="C:nucleolus"/>
    <property type="evidence" value="ECO:0007669"/>
    <property type="project" value="TreeGrafter"/>
</dbReference>
<gene>
    <name evidence="12" type="ORF">Zmor_003979</name>
</gene>
<keyword evidence="10" id="KW-0175">Coiled coil</keyword>
<dbReference type="SUPFAM" id="SSF56349">
    <property type="entry name" value="DNA breaking-rejoining enzymes"/>
    <property type="match status" value="1"/>
</dbReference>
<dbReference type="AlphaFoldDB" id="A0AA38LZX5"/>
<dbReference type="GO" id="GO:0006265">
    <property type="term" value="P:DNA topological change"/>
    <property type="evidence" value="ECO:0007669"/>
    <property type="project" value="InterPro"/>
</dbReference>
<keyword evidence="7" id="KW-0413">Isomerase</keyword>